<dbReference type="STRING" id="150374.A0A0M9VUI0"/>
<dbReference type="Proteomes" id="UP000053831">
    <property type="component" value="Unassembled WGS sequence"/>
</dbReference>
<gene>
    <name evidence="2" type="ORF">ESCO_005595</name>
</gene>
<evidence type="ECO:0000313" key="2">
    <source>
        <dbReference type="EMBL" id="KOS19909.1"/>
    </source>
</evidence>
<feature type="region of interest" description="Disordered" evidence="1">
    <location>
        <begin position="36"/>
        <end position="63"/>
    </location>
</feature>
<protein>
    <submittedName>
        <fullName evidence="2">Uncharacterized protein</fullName>
    </submittedName>
</protein>
<keyword evidence="3" id="KW-1185">Reference proteome</keyword>
<dbReference type="EMBL" id="LGSR01000019">
    <property type="protein sequence ID" value="KOS19909.1"/>
    <property type="molecule type" value="Genomic_DNA"/>
</dbReference>
<reference evidence="2 3" key="1">
    <citation type="submission" date="2015-07" db="EMBL/GenBank/DDBJ databases">
        <title>The genome of the fungus Escovopsis weberi, a specialized disease agent of ant agriculture.</title>
        <authorList>
            <person name="de Man T.J."/>
            <person name="Stajich J.E."/>
            <person name="Kubicek C.P."/>
            <person name="Chenthamara K."/>
            <person name="Atanasova L."/>
            <person name="Druzhinina I.S."/>
            <person name="Birnbaum S."/>
            <person name="Barribeau S.M."/>
            <person name="Teiling C."/>
            <person name="Suen G."/>
            <person name="Currie C."/>
            <person name="Gerardo N.M."/>
        </authorList>
    </citation>
    <scope>NUCLEOTIDE SEQUENCE [LARGE SCALE GENOMIC DNA]</scope>
</reference>
<evidence type="ECO:0000313" key="3">
    <source>
        <dbReference type="Proteomes" id="UP000053831"/>
    </source>
</evidence>
<feature type="compositionally biased region" description="Pro residues" evidence="1">
    <location>
        <begin position="1006"/>
        <end position="1024"/>
    </location>
</feature>
<sequence length="1201" mass="132059">MAIYPGGKSVRINSPRHLTLRHNRRAVATYQRRLLRQSRAASSQDDGDEVDPLPPGSQKLNSYWAPGLEAGQKHVVSVSQTVTASNQALELEAEQDFFVDAPQYSLPDGMVHSTYPPAGYADDHRILPHIVLTDPHLPWERLGSPSSGTNAQLRAKVRLNAAAKDRNRVPWLVMFSFSQDELRLSPDNLVNFFKDTSSGVIKPVVQTPTMTVNMSIEDLWKLSADVTTPVTKDLGPEPMKDSRGDFIFVPSDLFTSLFSTFDINGNRVVPSTPDTSQYKYLSHVRTINGSGMALAGVEDTAVFSIVVGNRAGPLDNVGPTTMTAHLVSIEGVEDMKKFPSGGQRYVALCSLYSWNYTVLPPDTLNVPDAFEHLGQTLDVLRAPEDIIAPLRSSSDKVRQRIGKRMDDGYTLVKYYTQTGEPTIALYRSPLIPTWVSSLDNLTQSSNTGVDLQILDKELGIMDITYSVAWQLGRTMALGDESFVAALGRLRTAIHTPAVRQVKLQTVKEVDDNAVRTRNDVLADLPSMVKSLAAIHLDSRDPNAPLVPAPGQPFFRPGGAKKRWYRRRLEHADTPNLSFLSPSFDAKYTKAAQETARKLAGSKTGDNSLYDETNNPLSSDWMIVLSWLVDRMFLAGIPAHCLISDPTHLQNENLRFFRIDEYYIDALIDGALSLGNQNLVDHDRKAIKDALNEYITHTPEGMDHPIQIPAYGFYLRSDLVTMFPDLRVEVLADEKALKASNENPPSGAPLLRHEIVSDGVMMGLMDRLPGSAQFASLVFTQPAHQQRFAVSRGVDTEQIKVDIRRQYTVDQAIRDADPNTGKIVHQFICKPTGDESKDSLFVWGSRPNAGLNDLRILRLPRFADAQLKELQDGMGTYNDGGMQKPYFKDDASTSALLAMQLNDPVYNLTIDLQPHSKASALADLGGPPRSAPAEVRTLKRLTPARTRTSLALGAGGPAGGSCPAKAEVEDSQPATFQRPASYIPSPTALSTDLAPNLRALRKMRSGPLPPAKDPPAAPPGDPAGPPEYDITVSSNNGTIWNSIVLNKPNLQQDLIFSVIVRQNPSNEYLLVEMDIEIKFGPAASSPGDTKFLMPNYTGPGAIMLRNLRFNILPQLLDDDKGEPVLRLRLLPRAAKGWIDTKSVQELGFLLGLASVNGTDQSNYQVEIASWAIYCSNPDDPKIGPGNTFRVDANPTLVTVWRD</sequence>
<comment type="caution">
    <text evidence="2">The sequence shown here is derived from an EMBL/GenBank/DDBJ whole genome shotgun (WGS) entry which is preliminary data.</text>
</comment>
<dbReference type="OrthoDB" id="3029913at2759"/>
<name>A0A0M9VUI0_ESCWE</name>
<proteinExistence type="predicted"/>
<dbReference type="AlphaFoldDB" id="A0A0M9VUI0"/>
<feature type="region of interest" description="Disordered" evidence="1">
    <location>
        <begin position="1002"/>
        <end position="1028"/>
    </location>
</feature>
<accession>A0A0M9VUI0</accession>
<feature type="region of interest" description="Disordered" evidence="1">
    <location>
        <begin position="941"/>
        <end position="989"/>
    </location>
</feature>
<evidence type="ECO:0000256" key="1">
    <source>
        <dbReference type="SAM" id="MobiDB-lite"/>
    </source>
</evidence>
<organism evidence="2 3">
    <name type="scientific">Escovopsis weberi</name>
    <dbReference type="NCBI Taxonomy" id="150374"/>
    <lineage>
        <taxon>Eukaryota</taxon>
        <taxon>Fungi</taxon>
        <taxon>Dikarya</taxon>
        <taxon>Ascomycota</taxon>
        <taxon>Pezizomycotina</taxon>
        <taxon>Sordariomycetes</taxon>
        <taxon>Hypocreomycetidae</taxon>
        <taxon>Hypocreales</taxon>
        <taxon>Hypocreaceae</taxon>
        <taxon>Escovopsis</taxon>
    </lineage>
</organism>